<evidence type="ECO:0000256" key="2">
    <source>
        <dbReference type="SAM" id="SignalP"/>
    </source>
</evidence>
<feature type="region of interest" description="Disordered" evidence="1">
    <location>
        <begin position="206"/>
        <end position="288"/>
    </location>
</feature>
<dbReference type="PROSITE" id="PS51257">
    <property type="entry name" value="PROKAR_LIPOPROTEIN"/>
    <property type="match status" value="1"/>
</dbReference>
<evidence type="ECO:0000313" key="3">
    <source>
        <dbReference type="EMBL" id="THV03417.1"/>
    </source>
</evidence>
<feature type="compositionally biased region" description="Basic and acidic residues" evidence="1">
    <location>
        <begin position="406"/>
        <end position="418"/>
    </location>
</feature>
<sequence>MMRFSSNPEFVHVVLVVMVIVACVELEPRLALAVLDDPYITTSSRYVVSLPSLVVPTGMIVREFELPLELKGSPKGHAPWRMTVAELLASVRACFSCCSIPVVESLSRPRFPDLDFGKVTGEELREVIAVYFNSLWLFAGRRGQPTYAYIKNSPDSFFDSTCYKLPCFGNPRTQEFTRSMVVQLAEWLCEHSSMSAAKPFEFLSGQTKDQPGDAAVGVGKGGTEGTEIETGTDDTAARMGMGGTEGTQSETGTTSNVNASDIQEDNASVTEARGDSEGEGVEPVVRNDLDSTVMDIVGSGAAGDSGTGQEKGSRDKLVEEGLGGTAINTANGPIGDVGTEQEKDETSNVVDVGAGVVGKTQKERRKQQPDRASVGQTLRRSIRHNGAKDTKEQDTNPTPTLPSKRANLDEDLKEEPPSKRSRNTGNGKKSKKRT</sequence>
<keyword evidence="2" id="KW-0732">Signal</keyword>
<feature type="region of interest" description="Disordered" evidence="1">
    <location>
        <begin position="320"/>
        <end position="434"/>
    </location>
</feature>
<proteinExistence type="predicted"/>
<gene>
    <name evidence="3" type="ORF">K435DRAFT_851894</name>
</gene>
<evidence type="ECO:0000256" key="1">
    <source>
        <dbReference type="SAM" id="MobiDB-lite"/>
    </source>
</evidence>
<organism evidence="3 4">
    <name type="scientific">Dendrothele bispora (strain CBS 962.96)</name>
    <dbReference type="NCBI Taxonomy" id="1314807"/>
    <lineage>
        <taxon>Eukaryota</taxon>
        <taxon>Fungi</taxon>
        <taxon>Dikarya</taxon>
        <taxon>Basidiomycota</taxon>
        <taxon>Agaricomycotina</taxon>
        <taxon>Agaricomycetes</taxon>
        <taxon>Agaricomycetidae</taxon>
        <taxon>Agaricales</taxon>
        <taxon>Agaricales incertae sedis</taxon>
        <taxon>Dendrothele</taxon>
    </lineage>
</organism>
<dbReference type="OrthoDB" id="3269304at2759"/>
<feature type="chain" id="PRO_5020230858" evidence="2">
    <location>
        <begin position="27"/>
        <end position="434"/>
    </location>
</feature>
<dbReference type="Proteomes" id="UP000297245">
    <property type="component" value="Unassembled WGS sequence"/>
</dbReference>
<dbReference type="EMBL" id="ML179067">
    <property type="protein sequence ID" value="THV03417.1"/>
    <property type="molecule type" value="Genomic_DNA"/>
</dbReference>
<name>A0A4S8MKT3_DENBC</name>
<dbReference type="AlphaFoldDB" id="A0A4S8MKT3"/>
<feature type="compositionally biased region" description="Low complexity" evidence="1">
    <location>
        <begin position="246"/>
        <end position="255"/>
    </location>
</feature>
<feature type="compositionally biased region" description="Polar residues" evidence="1">
    <location>
        <begin position="256"/>
        <end position="269"/>
    </location>
</feature>
<evidence type="ECO:0000313" key="4">
    <source>
        <dbReference type="Proteomes" id="UP000297245"/>
    </source>
</evidence>
<feature type="signal peptide" evidence="2">
    <location>
        <begin position="1"/>
        <end position="26"/>
    </location>
</feature>
<protein>
    <submittedName>
        <fullName evidence="3">Uncharacterized protein</fullName>
    </submittedName>
</protein>
<accession>A0A4S8MKT3</accession>
<reference evidence="3 4" key="1">
    <citation type="journal article" date="2019" name="Nat. Ecol. Evol.">
        <title>Megaphylogeny resolves global patterns of mushroom evolution.</title>
        <authorList>
            <person name="Varga T."/>
            <person name="Krizsan K."/>
            <person name="Foldi C."/>
            <person name="Dima B."/>
            <person name="Sanchez-Garcia M."/>
            <person name="Sanchez-Ramirez S."/>
            <person name="Szollosi G.J."/>
            <person name="Szarkandi J.G."/>
            <person name="Papp V."/>
            <person name="Albert L."/>
            <person name="Andreopoulos W."/>
            <person name="Angelini C."/>
            <person name="Antonin V."/>
            <person name="Barry K.W."/>
            <person name="Bougher N.L."/>
            <person name="Buchanan P."/>
            <person name="Buyck B."/>
            <person name="Bense V."/>
            <person name="Catcheside P."/>
            <person name="Chovatia M."/>
            <person name="Cooper J."/>
            <person name="Damon W."/>
            <person name="Desjardin D."/>
            <person name="Finy P."/>
            <person name="Geml J."/>
            <person name="Haridas S."/>
            <person name="Hughes K."/>
            <person name="Justo A."/>
            <person name="Karasinski D."/>
            <person name="Kautmanova I."/>
            <person name="Kiss B."/>
            <person name="Kocsube S."/>
            <person name="Kotiranta H."/>
            <person name="LaButti K.M."/>
            <person name="Lechner B.E."/>
            <person name="Liimatainen K."/>
            <person name="Lipzen A."/>
            <person name="Lukacs Z."/>
            <person name="Mihaltcheva S."/>
            <person name="Morgado L.N."/>
            <person name="Niskanen T."/>
            <person name="Noordeloos M.E."/>
            <person name="Ohm R.A."/>
            <person name="Ortiz-Santana B."/>
            <person name="Ovrebo C."/>
            <person name="Racz N."/>
            <person name="Riley R."/>
            <person name="Savchenko A."/>
            <person name="Shiryaev A."/>
            <person name="Soop K."/>
            <person name="Spirin V."/>
            <person name="Szebenyi C."/>
            <person name="Tomsovsky M."/>
            <person name="Tulloss R.E."/>
            <person name="Uehling J."/>
            <person name="Grigoriev I.V."/>
            <person name="Vagvolgyi C."/>
            <person name="Papp T."/>
            <person name="Martin F.M."/>
            <person name="Miettinen O."/>
            <person name="Hibbett D.S."/>
            <person name="Nagy L.G."/>
        </authorList>
    </citation>
    <scope>NUCLEOTIDE SEQUENCE [LARGE SCALE GENOMIC DNA]</scope>
    <source>
        <strain evidence="3 4">CBS 962.96</strain>
    </source>
</reference>
<keyword evidence="4" id="KW-1185">Reference proteome</keyword>